<organism evidence="6 7">
    <name type="scientific">Nocardia jiangxiensis</name>
    <dbReference type="NCBI Taxonomy" id="282685"/>
    <lineage>
        <taxon>Bacteria</taxon>
        <taxon>Bacillati</taxon>
        <taxon>Actinomycetota</taxon>
        <taxon>Actinomycetes</taxon>
        <taxon>Mycobacteriales</taxon>
        <taxon>Nocardiaceae</taxon>
        <taxon>Nocardia</taxon>
    </lineage>
</organism>
<sequence length="191" mass="21020">MNRNRAPRADAHRNRERLLEVAKTAFAEGDKVSLESIARAAGVGIGTLYRHFPTREDLIEAVYRAERRRLCEAADDLVTGPDAAAALRSWMDRFGDYISAKREMAETLRAIIASGAITAEEARAELSTAVQKLIDAGASQGTLRPDVPAQDVVASLLGIFLACGAPQQREQADRMMDLLMDALRVDRRDIR</sequence>
<name>A0ABW6SDK3_9NOCA</name>
<evidence type="ECO:0000256" key="4">
    <source>
        <dbReference type="PROSITE-ProRule" id="PRU00335"/>
    </source>
</evidence>
<protein>
    <submittedName>
        <fullName evidence="6">TetR/AcrR family transcriptional regulator</fullName>
    </submittedName>
</protein>
<dbReference type="SUPFAM" id="SSF46689">
    <property type="entry name" value="Homeodomain-like"/>
    <property type="match status" value="1"/>
</dbReference>
<keyword evidence="7" id="KW-1185">Reference proteome</keyword>
<dbReference type="PANTHER" id="PTHR30055:SF234">
    <property type="entry name" value="HTH-TYPE TRANSCRIPTIONAL REGULATOR BETI"/>
    <property type="match status" value="1"/>
</dbReference>
<reference evidence="6 7" key="1">
    <citation type="submission" date="2024-10" db="EMBL/GenBank/DDBJ databases">
        <title>The Natural Products Discovery Center: Release of the First 8490 Sequenced Strains for Exploring Actinobacteria Biosynthetic Diversity.</title>
        <authorList>
            <person name="Kalkreuter E."/>
            <person name="Kautsar S.A."/>
            <person name="Yang D."/>
            <person name="Bader C.D."/>
            <person name="Teijaro C.N."/>
            <person name="Fluegel L."/>
            <person name="Davis C.M."/>
            <person name="Simpson J.R."/>
            <person name="Lauterbach L."/>
            <person name="Steele A.D."/>
            <person name="Gui C."/>
            <person name="Meng S."/>
            <person name="Li G."/>
            <person name="Viehrig K."/>
            <person name="Ye F."/>
            <person name="Su P."/>
            <person name="Kiefer A.F."/>
            <person name="Nichols A."/>
            <person name="Cepeda A.J."/>
            <person name="Yan W."/>
            <person name="Fan B."/>
            <person name="Jiang Y."/>
            <person name="Adhikari A."/>
            <person name="Zheng C.-J."/>
            <person name="Schuster L."/>
            <person name="Cowan T.M."/>
            <person name="Smanski M.J."/>
            <person name="Chevrette M.G."/>
            <person name="De Carvalho L.P.S."/>
            <person name="Shen B."/>
        </authorList>
    </citation>
    <scope>NUCLEOTIDE SEQUENCE [LARGE SCALE GENOMIC DNA]</scope>
    <source>
        <strain evidence="6 7">NPDC002593</strain>
    </source>
</reference>
<dbReference type="InterPro" id="IPR050109">
    <property type="entry name" value="HTH-type_TetR-like_transc_reg"/>
</dbReference>
<dbReference type="Pfam" id="PF21597">
    <property type="entry name" value="TetR_C_43"/>
    <property type="match status" value="1"/>
</dbReference>
<evidence type="ECO:0000259" key="5">
    <source>
        <dbReference type="PROSITE" id="PS50977"/>
    </source>
</evidence>
<feature type="domain" description="HTH tetR-type" evidence="5">
    <location>
        <begin position="12"/>
        <end position="70"/>
    </location>
</feature>
<dbReference type="InterPro" id="IPR036271">
    <property type="entry name" value="Tet_transcr_reg_TetR-rel_C_sf"/>
</dbReference>
<keyword evidence="1" id="KW-0805">Transcription regulation</keyword>
<evidence type="ECO:0000313" key="6">
    <source>
        <dbReference type="EMBL" id="MFF3574390.1"/>
    </source>
</evidence>
<keyword evidence="2 4" id="KW-0238">DNA-binding</keyword>
<evidence type="ECO:0000313" key="7">
    <source>
        <dbReference type="Proteomes" id="UP001601992"/>
    </source>
</evidence>
<proteinExistence type="predicted"/>
<evidence type="ECO:0000256" key="3">
    <source>
        <dbReference type="ARBA" id="ARBA00023163"/>
    </source>
</evidence>
<dbReference type="InterPro" id="IPR001647">
    <property type="entry name" value="HTH_TetR"/>
</dbReference>
<dbReference type="InterPro" id="IPR049445">
    <property type="entry name" value="TetR_SbtR-like_C"/>
</dbReference>
<gene>
    <name evidence="6" type="ORF">ACFYXQ_42240</name>
</gene>
<dbReference type="EMBL" id="JBIAQY010000026">
    <property type="protein sequence ID" value="MFF3574390.1"/>
    <property type="molecule type" value="Genomic_DNA"/>
</dbReference>
<accession>A0ABW6SDK3</accession>
<dbReference type="PANTHER" id="PTHR30055">
    <property type="entry name" value="HTH-TYPE TRANSCRIPTIONAL REGULATOR RUTR"/>
    <property type="match status" value="1"/>
</dbReference>
<dbReference type="SUPFAM" id="SSF48498">
    <property type="entry name" value="Tetracyclin repressor-like, C-terminal domain"/>
    <property type="match status" value="1"/>
</dbReference>
<dbReference type="Proteomes" id="UP001601992">
    <property type="component" value="Unassembled WGS sequence"/>
</dbReference>
<feature type="DNA-binding region" description="H-T-H motif" evidence="4">
    <location>
        <begin position="33"/>
        <end position="52"/>
    </location>
</feature>
<dbReference type="Gene3D" id="1.10.357.10">
    <property type="entry name" value="Tetracycline Repressor, domain 2"/>
    <property type="match status" value="1"/>
</dbReference>
<dbReference type="InterPro" id="IPR009057">
    <property type="entry name" value="Homeodomain-like_sf"/>
</dbReference>
<comment type="caution">
    <text evidence="6">The sequence shown here is derived from an EMBL/GenBank/DDBJ whole genome shotgun (WGS) entry which is preliminary data.</text>
</comment>
<keyword evidence="3" id="KW-0804">Transcription</keyword>
<dbReference type="PROSITE" id="PS50977">
    <property type="entry name" value="HTH_TETR_2"/>
    <property type="match status" value="1"/>
</dbReference>
<dbReference type="RefSeq" id="WP_040817998.1">
    <property type="nucleotide sequence ID" value="NZ_JBIAQY010000026.1"/>
</dbReference>
<evidence type="ECO:0000256" key="1">
    <source>
        <dbReference type="ARBA" id="ARBA00023015"/>
    </source>
</evidence>
<evidence type="ECO:0000256" key="2">
    <source>
        <dbReference type="ARBA" id="ARBA00023125"/>
    </source>
</evidence>
<dbReference type="Pfam" id="PF00440">
    <property type="entry name" value="TetR_N"/>
    <property type="match status" value="1"/>
</dbReference>